<evidence type="ECO:0000256" key="1">
    <source>
        <dbReference type="ARBA" id="ARBA00004651"/>
    </source>
</evidence>
<evidence type="ECO:0000256" key="2">
    <source>
        <dbReference type="ARBA" id="ARBA00010692"/>
    </source>
</evidence>
<keyword evidence="5 9" id="KW-0812">Transmembrane</keyword>
<feature type="transmembrane region" description="Helical" evidence="9">
    <location>
        <begin position="143"/>
        <end position="172"/>
    </location>
</feature>
<dbReference type="GO" id="GO:0005886">
    <property type="term" value="C:plasma membrane"/>
    <property type="evidence" value="ECO:0007669"/>
    <property type="project" value="UniProtKB-SubCell"/>
</dbReference>
<organism evidence="10 11">
    <name type="scientific">Aureimonas pseudogalii</name>
    <dbReference type="NCBI Taxonomy" id="1744844"/>
    <lineage>
        <taxon>Bacteria</taxon>
        <taxon>Pseudomonadati</taxon>
        <taxon>Pseudomonadota</taxon>
        <taxon>Alphaproteobacteria</taxon>
        <taxon>Hyphomicrobiales</taxon>
        <taxon>Aurantimonadaceae</taxon>
        <taxon>Aureimonas</taxon>
    </lineage>
</organism>
<dbReference type="RefSeq" id="WP_183200432.1">
    <property type="nucleotide sequence ID" value="NZ_JACIEK010000007.1"/>
</dbReference>
<evidence type="ECO:0000256" key="8">
    <source>
        <dbReference type="PIRNR" id="PIRNR016661"/>
    </source>
</evidence>
<dbReference type="PIRSF" id="PIRSF016661">
    <property type="entry name" value="BioY"/>
    <property type="match status" value="1"/>
</dbReference>
<sequence>MSTRDLVLIALFAALMAVLGAFPPLVVPAIGVPITAQSLGPLLMGGILGARRGGLSMLLFLVLVAIGLPLLSGGRGGLAPFVGPWSGFIYGWVAAAVAIGWLTERFWARLGFVSAFAIAVLGGIGIIYSVGVPWYAAMSGTPLWPAFAASALAFVPGDLLKAGVAAAAIVAVKRAYPLIGAGRAATARR</sequence>
<evidence type="ECO:0000313" key="10">
    <source>
        <dbReference type="EMBL" id="MBB3998905.1"/>
    </source>
</evidence>
<dbReference type="GO" id="GO:0015225">
    <property type="term" value="F:biotin transmembrane transporter activity"/>
    <property type="evidence" value="ECO:0007669"/>
    <property type="project" value="UniProtKB-UniRule"/>
</dbReference>
<keyword evidence="7 8" id="KW-0472">Membrane</keyword>
<proteinExistence type="inferred from homology"/>
<protein>
    <recommendedName>
        <fullName evidence="8">Biotin transporter</fullName>
    </recommendedName>
</protein>
<dbReference type="Gene3D" id="1.10.1760.20">
    <property type="match status" value="1"/>
</dbReference>
<accession>A0A7W6MKC7</accession>
<dbReference type="AlphaFoldDB" id="A0A7W6MKC7"/>
<dbReference type="PANTHER" id="PTHR34295:SF4">
    <property type="entry name" value="BIOTIN TRANSPORTER BIOY-RELATED"/>
    <property type="match status" value="1"/>
</dbReference>
<feature type="transmembrane region" description="Helical" evidence="9">
    <location>
        <begin position="30"/>
        <end position="48"/>
    </location>
</feature>
<feature type="transmembrane region" description="Helical" evidence="9">
    <location>
        <begin position="55"/>
        <end position="73"/>
    </location>
</feature>
<feature type="transmembrane region" description="Helical" evidence="9">
    <location>
        <begin position="85"/>
        <end position="103"/>
    </location>
</feature>
<feature type="transmembrane region" description="Helical" evidence="9">
    <location>
        <begin position="110"/>
        <end position="131"/>
    </location>
</feature>
<gene>
    <name evidence="10" type="ORF">GGR04_002760</name>
</gene>
<dbReference type="Pfam" id="PF02632">
    <property type="entry name" value="BioY"/>
    <property type="match status" value="1"/>
</dbReference>
<comment type="caution">
    <text evidence="10">The sequence shown here is derived from an EMBL/GenBank/DDBJ whole genome shotgun (WGS) entry which is preliminary data.</text>
</comment>
<evidence type="ECO:0000256" key="6">
    <source>
        <dbReference type="ARBA" id="ARBA00022989"/>
    </source>
</evidence>
<evidence type="ECO:0000256" key="4">
    <source>
        <dbReference type="ARBA" id="ARBA00022475"/>
    </source>
</evidence>
<dbReference type="Proteomes" id="UP000542776">
    <property type="component" value="Unassembled WGS sequence"/>
</dbReference>
<keyword evidence="11" id="KW-1185">Reference proteome</keyword>
<name>A0A7W6MKC7_9HYPH</name>
<reference evidence="10 11" key="1">
    <citation type="submission" date="2020-08" db="EMBL/GenBank/DDBJ databases">
        <title>Genomic Encyclopedia of Type Strains, Phase IV (KMG-IV): sequencing the most valuable type-strain genomes for metagenomic binning, comparative biology and taxonomic classification.</title>
        <authorList>
            <person name="Goeker M."/>
        </authorList>
    </citation>
    <scope>NUCLEOTIDE SEQUENCE [LARGE SCALE GENOMIC DNA]</scope>
    <source>
        <strain evidence="10 11">DSM 102238</strain>
    </source>
</reference>
<evidence type="ECO:0000256" key="9">
    <source>
        <dbReference type="SAM" id="Phobius"/>
    </source>
</evidence>
<dbReference type="PANTHER" id="PTHR34295">
    <property type="entry name" value="BIOTIN TRANSPORTER BIOY"/>
    <property type="match status" value="1"/>
</dbReference>
<keyword evidence="4 8" id="KW-1003">Cell membrane</keyword>
<dbReference type="EMBL" id="JACIEK010000007">
    <property type="protein sequence ID" value="MBB3998905.1"/>
    <property type="molecule type" value="Genomic_DNA"/>
</dbReference>
<dbReference type="InterPro" id="IPR003784">
    <property type="entry name" value="BioY"/>
</dbReference>
<evidence type="ECO:0000256" key="7">
    <source>
        <dbReference type="ARBA" id="ARBA00023136"/>
    </source>
</evidence>
<keyword evidence="6 9" id="KW-1133">Transmembrane helix</keyword>
<comment type="similarity">
    <text evidence="2 8">Belongs to the BioY family.</text>
</comment>
<comment type="subcellular location">
    <subcellularLocation>
        <location evidence="1 8">Cell membrane</location>
        <topology evidence="1 8">Multi-pass membrane protein</topology>
    </subcellularLocation>
</comment>
<evidence type="ECO:0000256" key="5">
    <source>
        <dbReference type="ARBA" id="ARBA00022692"/>
    </source>
</evidence>
<evidence type="ECO:0000256" key="3">
    <source>
        <dbReference type="ARBA" id="ARBA00022448"/>
    </source>
</evidence>
<evidence type="ECO:0000313" key="11">
    <source>
        <dbReference type="Proteomes" id="UP000542776"/>
    </source>
</evidence>
<keyword evidence="3 8" id="KW-0813">Transport</keyword>